<feature type="domain" description="PIN" evidence="8">
    <location>
        <begin position="7"/>
        <end position="115"/>
    </location>
</feature>
<dbReference type="PANTHER" id="PTHR33653:SF1">
    <property type="entry name" value="RIBONUCLEASE VAPC2"/>
    <property type="match status" value="1"/>
</dbReference>
<evidence type="ECO:0000256" key="5">
    <source>
        <dbReference type="ARBA" id="ARBA00022801"/>
    </source>
</evidence>
<dbReference type="PANTHER" id="PTHR33653">
    <property type="entry name" value="RIBONUCLEASE VAPC2"/>
    <property type="match status" value="1"/>
</dbReference>
<dbReference type="InterPro" id="IPR050556">
    <property type="entry name" value="Type_II_TA_system_RNase"/>
</dbReference>
<evidence type="ECO:0000256" key="1">
    <source>
        <dbReference type="ARBA" id="ARBA00001946"/>
    </source>
</evidence>
<keyword evidence="5" id="KW-0378">Hydrolase</keyword>
<protein>
    <recommendedName>
        <fullName evidence="8">PIN domain-containing protein</fullName>
    </recommendedName>
</protein>
<organism evidence="9 10">
    <name type="scientific">Arcicella aurantiaca</name>
    <dbReference type="NCBI Taxonomy" id="591202"/>
    <lineage>
        <taxon>Bacteria</taxon>
        <taxon>Pseudomonadati</taxon>
        <taxon>Bacteroidota</taxon>
        <taxon>Cytophagia</taxon>
        <taxon>Cytophagales</taxon>
        <taxon>Flectobacillaceae</taxon>
        <taxon>Arcicella</taxon>
    </lineage>
</organism>
<evidence type="ECO:0000259" key="8">
    <source>
        <dbReference type="Pfam" id="PF01850"/>
    </source>
</evidence>
<dbReference type="InterPro" id="IPR029060">
    <property type="entry name" value="PIN-like_dom_sf"/>
</dbReference>
<comment type="similarity">
    <text evidence="7">Belongs to the PINc/VapC protein family.</text>
</comment>
<keyword evidence="10" id="KW-1185">Reference proteome</keyword>
<dbReference type="Proteomes" id="UP000245489">
    <property type="component" value="Unassembled WGS sequence"/>
</dbReference>
<sequence length="129" mass="14628">MNQQEYILLDTNCLGYFLKGQSLELDAVGNKNIVISEITEMEIQCDKKMTAQDRAVLRTFLKGITVVYLNEVIRELAIRIRLTTSMKLMDSIIAATSQYLSLPVITTDDRFDAVKTTNVILLPAIDKRK</sequence>
<dbReference type="InterPro" id="IPR002716">
    <property type="entry name" value="PIN_dom"/>
</dbReference>
<keyword evidence="2" id="KW-1277">Toxin-antitoxin system</keyword>
<evidence type="ECO:0000313" key="10">
    <source>
        <dbReference type="Proteomes" id="UP000245489"/>
    </source>
</evidence>
<evidence type="ECO:0000256" key="2">
    <source>
        <dbReference type="ARBA" id="ARBA00022649"/>
    </source>
</evidence>
<dbReference type="OrthoDB" id="676982at2"/>
<accession>A0A316EBU6</accession>
<evidence type="ECO:0000256" key="3">
    <source>
        <dbReference type="ARBA" id="ARBA00022722"/>
    </source>
</evidence>
<dbReference type="EMBL" id="QGGO01000008">
    <property type="protein sequence ID" value="PWK27048.1"/>
    <property type="molecule type" value="Genomic_DNA"/>
</dbReference>
<dbReference type="RefSeq" id="WP_158279552.1">
    <property type="nucleotide sequence ID" value="NZ_QGGO01000008.1"/>
</dbReference>
<dbReference type="GO" id="GO:0046872">
    <property type="term" value="F:metal ion binding"/>
    <property type="evidence" value="ECO:0007669"/>
    <property type="project" value="UniProtKB-KW"/>
</dbReference>
<reference evidence="9 10" key="1">
    <citation type="submission" date="2018-05" db="EMBL/GenBank/DDBJ databases">
        <title>Genomic Encyclopedia of Archaeal and Bacterial Type Strains, Phase II (KMG-II): from individual species to whole genera.</title>
        <authorList>
            <person name="Goeker M."/>
        </authorList>
    </citation>
    <scope>NUCLEOTIDE SEQUENCE [LARGE SCALE GENOMIC DNA]</scope>
    <source>
        <strain evidence="9 10">DSM 22214</strain>
    </source>
</reference>
<gene>
    <name evidence="9" type="ORF">LV89_01860</name>
</gene>
<dbReference type="Gene3D" id="3.40.50.1010">
    <property type="entry name" value="5'-nuclease"/>
    <property type="match status" value="1"/>
</dbReference>
<evidence type="ECO:0000313" key="9">
    <source>
        <dbReference type="EMBL" id="PWK27048.1"/>
    </source>
</evidence>
<evidence type="ECO:0000256" key="7">
    <source>
        <dbReference type="ARBA" id="ARBA00038093"/>
    </source>
</evidence>
<keyword evidence="4" id="KW-0479">Metal-binding</keyword>
<keyword evidence="3" id="KW-0540">Nuclease</keyword>
<dbReference type="Pfam" id="PF01850">
    <property type="entry name" value="PIN"/>
    <property type="match status" value="1"/>
</dbReference>
<dbReference type="GO" id="GO:0016787">
    <property type="term" value="F:hydrolase activity"/>
    <property type="evidence" value="ECO:0007669"/>
    <property type="project" value="UniProtKB-KW"/>
</dbReference>
<evidence type="ECO:0000256" key="6">
    <source>
        <dbReference type="ARBA" id="ARBA00022842"/>
    </source>
</evidence>
<comment type="caution">
    <text evidence="9">The sequence shown here is derived from an EMBL/GenBank/DDBJ whole genome shotgun (WGS) entry which is preliminary data.</text>
</comment>
<dbReference type="AlphaFoldDB" id="A0A316EBU6"/>
<proteinExistence type="inferred from homology"/>
<evidence type="ECO:0000256" key="4">
    <source>
        <dbReference type="ARBA" id="ARBA00022723"/>
    </source>
</evidence>
<name>A0A316EBU6_9BACT</name>
<comment type="cofactor">
    <cofactor evidence="1">
        <name>Mg(2+)</name>
        <dbReference type="ChEBI" id="CHEBI:18420"/>
    </cofactor>
</comment>
<keyword evidence="6" id="KW-0460">Magnesium</keyword>
<dbReference type="SUPFAM" id="SSF88723">
    <property type="entry name" value="PIN domain-like"/>
    <property type="match status" value="1"/>
</dbReference>
<dbReference type="GO" id="GO:0004518">
    <property type="term" value="F:nuclease activity"/>
    <property type="evidence" value="ECO:0007669"/>
    <property type="project" value="UniProtKB-KW"/>
</dbReference>